<gene>
    <name evidence="1" type="ORF">LCGC14_1028220</name>
</gene>
<organism evidence="1">
    <name type="scientific">marine sediment metagenome</name>
    <dbReference type="NCBI Taxonomy" id="412755"/>
    <lineage>
        <taxon>unclassified sequences</taxon>
        <taxon>metagenomes</taxon>
        <taxon>ecological metagenomes</taxon>
    </lineage>
</organism>
<dbReference type="EMBL" id="LAZR01004154">
    <property type="protein sequence ID" value="KKN11265.1"/>
    <property type="molecule type" value="Genomic_DNA"/>
</dbReference>
<evidence type="ECO:0000313" key="1">
    <source>
        <dbReference type="EMBL" id="KKN11265.1"/>
    </source>
</evidence>
<name>A0A0F9MVH3_9ZZZZ</name>
<reference evidence="1" key="1">
    <citation type="journal article" date="2015" name="Nature">
        <title>Complex archaea that bridge the gap between prokaryotes and eukaryotes.</title>
        <authorList>
            <person name="Spang A."/>
            <person name="Saw J.H."/>
            <person name="Jorgensen S.L."/>
            <person name="Zaremba-Niedzwiedzka K."/>
            <person name="Martijn J."/>
            <person name="Lind A.E."/>
            <person name="van Eijk R."/>
            <person name="Schleper C."/>
            <person name="Guy L."/>
            <person name="Ettema T.J."/>
        </authorList>
    </citation>
    <scope>NUCLEOTIDE SEQUENCE</scope>
</reference>
<sequence length="39" mass="4841">MPKQHEEDEWEEYLEPPWDDIDAEVEARQLVREFYGMTE</sequence>
<dbReference type="AlphaFoldDB" id="A0A0F9MVH3"/>
<protein>
    <submittedName>
        <fullName evidence="1">Uncharacterized protein</fullName>
    </submittedName>
</protein>
<comment type="caution">
    <text evidence="1">The sequence shown here is derived from an EMBL/GenBank/DDBJ whole genome shotgun (WGS) entry which is preliminary data.</text>
</comment>
<accession>A0A0F9MVH3</accession>
<proteinExistence type="predicted"/>